<dbReference type="InterPro" id="IPR011330">
    <property type="entry name" value="Glyco_hydro/deAcase_b/a-brl"/>
</dbReference>
<dbReference type="PANTHER" id="PTHR10587">
    <property type="entry name" value="GLYCOSYL TRANSFERASE-RELATED"/>
    <property type="match status" value="1"/>
</dbReference>
<dbReference type="Gene3D" id="3.20.20.370">
    <property type="entry name" value="Glycoside hydrolase/deacetylase"/>
    <property type="match status" value="1"/>
</dbReference>
<keyword evidence="3" id="KW-0732">Signal</keyword>
<dbReference type="RefSeq" id="WP_022936854.1">
    <property type="nucleotide sequence ID" value="NZ_BAABZA010000001.1"/>
</dbReference>
<evidence type="ECO:0000256" key="1">
    <source>
        <dbReference type="ARBA" id="ARBA00022723"/>
    </source>
</evidence>
<dbReference type="GO" id="GO:0046872">
    <property type="term" value="F:metal ion binding"/>
    <property type="evidence" value="ECO:0007669"/>
    <property type="project" value="UniProtKB-KW"/>
</dbReference>
<dbReference type="InterPro" id="IPR002509">
    <property type="entry name" value="NODB_dom"/>
</dbReference>
<evidence type="ECO:0000313" key="6">
    <source>
        <dbReference type="Proteomes" id="UP000247612"/>
    </source>
</evidence>
<sequence>MKRFLMVLSILSLMICGCHKSVNPVKEDVNMNYESGEDKKMMLVYPTLNAPLLDEQLKALSEELNQEFAAIDGDCEFNMSYRLNHNDDFISLMVKILRGDKEEVKTFLSNGDGSQSYTFEDAFDAKQIKSLAQKIDERLRQSDETAGSSIDYKMAVMPKAENFQNFYLDQDTITFYFDNFADQQIHEAVFTYEELKDFTKLENSNPVYLTYDEILYEPTKIIDPNKPMVALTFDDGPNKYTEQLLDALKEYNCSATFFVLGSMVEKFPQALQRMVLEGNEIGNHTMDHRQLTKLSEKEIIKEVEDTQQAIESIVHIYPKLVRPPYGSKNDTVSRILDYDLILWDLDTRDWASKDTQKIIEVTLNNVRDKDIILMHDIYPTSVQAAIELIPLLQERGYQLVTVSELLLYR</sequence>
<keyword evidence="2" id="KW-0378">Hydrolase</keyword>
<comment type="caution">
    <text evidence="5">The sequence shown here is derived from an EMBL/GenBank/DDBJ whole genome shotgun (WGS) entry which is preliminary data.</text>
</comment>
<dbReference type="SUPFAM" id="SSF88713">
    <property type="entry name" value="Glycoside hydrolase/deacetylase"/>
    <property type="match status" value="1"/>
</dbReference>
<dbReference type="EMBL" id="QJKH01000008">
    <property type="protein sequence ID" value="PXX78121.1"/>
    <property type="molecule type" value="Genomic_DNA"/>
</dbReference>
<evidence type="ECO:0000256" key="3">
    <source>
        <dbReference type="SAM" id="SignalP"/>
    </source>
</evidence>
<dbReference type="GO" id="GO:0016810">
    <property type="term" value="F:hydrolase activity, acting on carbon-nitrogen (but not peptide) bonds"/>
    <property type="evidence" value="ECO:0007669"/>
    <property type="project" value="InterPro"/>
</dbReference>
<feature type="chain" id="PRO_5016411292" evidence="3">
    <location>
        <begin position="21"/>
        <end position="409"/>
    </location>
</feature>
<organism evidence="5 6">
    <name type="scientific">Dielma fastidiosa</name>
    <dbReference type="NCBI Taxonomy" id="1034346"/>
    <lineage>
        <taxon>Bacteria</taxon>
        <taxon>Bacillati</taxon>
        <taxon>Bacillota</taxon>
        <taxon>Erysipelotrichia</taxon>
        <taxon>Erysipelotrichales</taxon>
        <taxon>Erysipelotrichaceae</taxon>
        <taxon>Dielma</taxon>
    </lineage>
</organism>
<dbReference type="PANTHER" id="PTHR10587:SF133">
    <property type="entry name" value="CHITIN DEACETYLASE 1-RELATED"/>
    <property type="match status" value="1"/>
</dbReference>
<dbReference type="GO" id="GO:0005975">
    <property type="term" value="P:carbohydrate metabolic process"/>
    <property type="evidence" value="ECO:0007669"/>
    <property type="project" value="InterPro"/>
</dbReference>
<accession>A0A318KJV6</accession>
<keyword evidence="6" id="KW-1185">Reference proteome</keyword>
<dbReference type="Gene3D" id="3.90.640.20">
    <property type="entry name" value="Heat-shock cognate protein, ATPase"/>
    <property type="match status" value="1"/>
</dbReference>
<dbReference type="OrthoDB" id="9812065at2"/>
<feature type="domain" description="NodB homology" evidence="4">
    <location>
        <begin position="227"/>
        <end position="400"/>
    </location>
</feature>
<dbReference type="PROSITE" id="PS51257">
    <property type="entry name" value="PROKAR_LIPOPROTEIN"/>
    <property type="match status" value="1"/>
</dbReference>
<keyword evidence="1" id="KW-0479">Metal-binding</keyword>
<evidence type="ECO:0000256" key="2">
    <source>
        <dbReference type="ARBA" id="ARBA00022801"/>
    </source>
</evidence>
<dbReference type="InterPro" id="IPR037126">
    <property type="entry name" value="PdaC/RsiV-like_sf"/>
</dbReference>
<dbReference type="AlphaFoldDB" id="A0A318KJV6"/>
<reference evidence="5 6" key="1">
    <citation type="submission" date="2018-05" db="EMBL/GenBank/DDBJ databases">
        <title>Genomic Encyclopedia of Type Strains, Phase IV (KMG-IV): sequencing the most valuable type-strain genomes for metagenomic binning, comparative biology and taxonomic classification.</title>
        <authorList>
            <person name="Goeker M."/>
        </authorList>
    </citation>
    <scope>NUCLEOTIDE SEQUENCE [LARGE SCALE GENOMIC DNA]</scope>
    <source>
        <strain evidence="5 6">JC118</strain>
    </source>
</reference>
<dbReference type="STRING" id="1034346.GCA_000313565_00550"/>
<evidence type="ECO:0000259" key="4">
    <source>
        <dbReference type="PROSITE" id="PS51677"/>
    </source>
</evidence>
<name>A0A318KJV6_9FIRM</name>
<dbReference type="CDD" id="cd10954">
    <property type="entry name" value="CE4_CtAXE_like"/>
    <property type="match status" value="1"/>
</dbReference>
<dbReference type="Proteomes" id="UP000247612">
    <property type="component" value="Unassembled WGS sequence"/>
</dbReference>
<evidence type="ECO:0000313" key="5">
    <source>
        <dbReference type="EMBL" id="PXX78121.1"/>
    </source>
</evidence>
<dbReference type="InterPro" id="IPR050248">
    <property type="entry name" value="Polysacc_deacetylase_ArnD"/>
</dbReference>
<proteinExistence type="predicted"/>
<protein>
    <submittedName>
        <fullName evidence="5">Peptidoglycan/xylan/chitin deacetylase (PgdA/CDA1 family)</fullName>
    </submittedName>
</protein>
<dbReference type="PROSITE" id="PS51677">
    <property type="entry name" value="NODB"/>
    <property type="match status" value="1"/>
</dbReference>
<gene>
    <name evidence="5" type="ORF">DES51_10847</name>
</gene>
<dbReference type="Pfam" id="PF01522">
    <property type="entry name" value="Polysacc_deac_1"/>
    <property type="match status" value="1"/>
</dbReference>
<dbReference type="GO" id="GO:0016020">
    <property type="term" value="C:membrane"/>
    <property type="evidence" value="ECO:0007669"/>
    <property type="project" value="TreeGrafter"/>
</dbReference>
<feature type="signal peptide" evidence="3">
    <location>
        <begin position="1"/>
        <end position="20"/>
    </location>
</feature>